<evidence type="ECO:0000256" key="7">
    <source>
        <dbReference type="ARBA" id="ARBA00022679"/>
    </source>
</evidence>
<evidence type="ECO:0000256" key="3">
    <source>
        <dbReference type="ARBA" id="ARBA00011003"/>
    </source>
</evidence>
<proteinExistence type="inferred from homology"/>
<dbReference type="GO" id="GO:0005730">
    <property type="term" value="C:nucleolus"/>
    <property type="evidence" value="ECO:0007669"/>
    <property type="project" value="UniProtKB-SubCell"/>
</dbReference>
<dbReference type="Gene3D" id="3.40.50.300">
    <property type="entry name" value="P-loop containing nucleotide triphosphate hydrolases"/>
    <property type="match status" value="1"/>
</dbReference>
<feature type="domain" description="Clp1 P-loop" evidence="13">
    <location>
        <begin position="335"/>
        <end position="537"/>
    </location>
</feature>
<keyword evidence="10" id="KW-0067">ATP-binding</keyword>
<evidence type="ECO:0000256" key="2">
    <source>
        <dbReference type="ARBA" id="ARBA00004604"/>
    </source>
</evidence>
<dbReference type="EMBL" id="ML732195">
    <property type="protein sequence ID" value="KAB8075402.1"/>
    <property type="molecule type" value="Genomic_DNA"/>
</dbReference>
<dbReference type="InterPro" id="IPR027417">
    <property type="entry name" value="P-loop_NTPase"/>
</dbReference>
<evidence type="ECO:0000256" key="8">
    <source>
        <dbReference type="ARBA" id="ARBA00022741"/>
    </source>
</evidence>
<organism evidence="14 15">
    <name type="scientific">Aspergillus leporis</name>
    <dbReference type="NCBI Taxonomy" id="41062"/>
    <lineage>
        <taxon>Eukaryota</taxon>
        <taxon>Fungi</taxon>
        <taxon>Dikarya</taxon>
        <taxon>Ascomycota</taxon>
        <taxon>Pezizomycotina</taxon>
        <taxon>Eurotiomycetes</taxon>
        <taxon>Eurotiomycetidae</taxon>
        <taxon>Eurotiales</taxon>
        <taxon>Aspergillaceae</taxon>
        <taxon>Aspergillus</taxon>
        <taxon>Aspergillus subgen. Circumdati</taxon>
    </lineage>
</organism>
<keyword evidence="7" id="KW-0808">Transferase</keyword>
<evidence type="ECO:0000256" key="5">
    <source>
        <dbReference type="ARBA" id="ARBA00019824"/>
    </source>
</evidence>
<keyword evidence="8" id="KW-0547">Nucleotide-binding</keyword>
<dbReference type="InterPro" id="IPR045116">
    <property type="entry name" value="Clp1/Grc3"/>
</dbReference>
<dbReference type="OrthoDB" id="4054781at2759"/>
<dbReference type="GO" id="GO:0000448">
    <property type="term" value="P:cleavage in ITS2 between 5.8S rRNA and LSU-rRNA of tricistronic rRNA transcript (SSU-rRNA, 5.8S rRNA, LSU-rRNA)"/>
    <property type="evidence" value="ECO:0007669"/>
    <property type="project" value="TreeGrafter"/>
</dbReference>
<evidence type="ECO:0000256" key="6">
    <source>
        <dbReference type="ARBA" id="ARBA00022552"/>
    </source>
</evidence>
<dbReference type="FunFam" id="3.40.50.300:FF:001156">
    <property type="entry name" value="Polynucleotide 5-hydroxyl-kinase grc3"/>
    <property type="match status" value="1"/>
</dbReference>
<evidence type="ECO:0000256" key="11">
    <source>
        <dbReference type="ARBA" id="ARBA00023242"/>
    </source>
</evidence>
<evidence type="ECO:0000256" key="9">
    <source>
        <dbReference type="ARBA" id="ARBA00022777"/>
    </source>
</evidence>
<dbReference type="InterPro" id="IPR032319">
    <property type="entry name" value="CLP1_P"/>
</dbReference>
<evidence type="ECO:0000259" key="13">
    <source>
        <dbReference type="Pfam" id="PF16575"/>
    </source>
</evidence>
<protein>
    <recommendedName>
        <fullName evidence="5">Polynucleotide 5'-hydroxyl-kinase GRC3</fullName>
    </recommendedName>
    <alternativeName>
        <fullName evidence="4">Polynucleotide 5'-hydroxyl-kinase grc3</fullName>
    </alternativeName>
</protein>
<evidence type="ECO:0000256" key="4">
    <source>
        <dbReference type="ARBA" id="ARBA00018706"/>
    </source>
</evidence>
<comment type="subcellular location">
    <subcellularLocation>
        <location evidence="2">Nucleus</location>
        <location evidence="2">Nucleolus</location>
    </subcellularLocation>
</comment>
<name>A0A5N5X7Y6_9EURO</name>
<keyword evidence="6" id="KW-0698">rRNA processing</keyword>
<evidence type="ECO:0000256" key="1">
    <source>
        <dbReference type="ARBA" id="ARBA00003798"/>
    </source>
</evidence>
<feature type="compositionally biased region" description="Polar residues" evidence="12">
    <location>
        <begin position="67"/>
        <end position="76"/>
    </location>
</feature>
<comment type="similarity">
    <text evidence="3">Belongs to the Clp1 family. NOL9/GRC3 subfamily.</text>
</comment>
<feature type="region of interest" description="Disordered" evidence="12">
    <location>
        <begin position="607"/>
        <end position="635"/>
    </location>
</feature>
<comment type="function">
    <text evidence="1">Polynucleotide 5'-kinase involved in rRNA processing.</text>
</comment>
<feature type="region of interest" description="Disordered" evidence="12">
    <location>
        <begin position="1"/>
        <end position="163"/>
    </location>
</feature>
<dbReference type="PANTHER" id="PTHR12755:SF3">
    <property type="entry name" value="POLYNUCLEOTIDE 5'-HYDROXYL-KINASE NOL9"/>
    <property type="match status" value="1"/>
</dbReference>
<gene>
    <name evidence="14" type="ORF">BDV29DRAFT_155752</name>
</gene>
<dbReference type="GO" id="GO:0005524">
    <property type="term" value="F:ATP binding"/>
    <property type="evidence" value="ECO:0007669"/>
    <property type="project" value="UniProtKB-KW"/>
</dbReference>
<keyword evidence="15" id="KW-1185">Reference proteome</keyword>
<feature type="compositionally biased region" description="Polar residues" evidence="12">
    <location>
        <begin position="614"/>
        <end position="627"/>
    </location>
</feature>
<keyword evidence="11" id="KW-0539">Nucleus</keyword>
<evidence type="ECO:0000313" key="14">
    <source>
        <dbReference type="EMBL" id="KAB8075402.1"/>
    </source>
</evidence>
<dbReference type="Proteomes" id="UP000326565">
    <property type="component" value="Unassembled WGS sequence"/>
</dbReference>
<dbReference type="Pfam" id="PF16575">
    <property type="entry name" value="CLP1_P"/>
    <property type="match status" value="1"/>
</dbReference>
<evidence type="ECO:0000313" key="15">
    <source>
        <dbReference type="Proteomes" id="UP000326565"/>
    </source>
</evidence>
<dbReference type="PANTHER" id="PTHR12755">
    <property type="entry name" value="CLEAVAGE/POLYADENYLATION FACTOR IA SUBUNIT CLP1P"/>
    <property type="match status" value="1"/>
</dbReference>
<sequence>MKRKAEKQQGAAAAPVSAFAARKARQQQMQAAAPVAKPPQPELVEEPPSKKARRSPEEEVPTPPASGENQPRTRWSSRLKGESPKDIRPAQKKEKAPSAKSSKELPVRSSPRETENQSASGEETEEQNPIVEENDVGIAPLGSDDNGYESPVDTTSPVQDFPLSKTRLNKSNIVYSDERTLCVRIKEKMSLALLGHYDLWVKRGVVSVMGAKLHPSPRLYRIYAPATHSLPVIKCVSGVDGSAEVEFKSCHSSIYRLKDLSPLYQRIWNGKNTLADKLTLKNAPPSAKRTFSVLYTSADDSFNRHLRPLHLEKQWSSAIKMLSQRGGRLKALICGPKASGKSTFSRYLLNHLLSPAPQTETNYCNTDGVAFLDLDPGQPEFSPMGQVYLAHLRSPVFGPPFSHPSLDNSQEGTIIRAHHIGATSPKEDPDHYVLAAMDLMDRYHALLATYPQCPLIINYPGWIFGLGLEVATWLVRSLGLSDVVYMSEKGPSEVVVPLGQAAQETMIPLTTLPSQPTDFVSRSSAQLRSMQMQSYFHMTRPTELGNPLWLEKPISRTKPFHVHYAGPKQGIKGIMVTGAEINPHLLHEVLDGAIVAVVAVESPKAILGQHDGPSLTNNQLAGSNQAETEMDDEPENIDMNMDDFTDTPIQETNAHDPINPFIEANVSRTPTEGLPYLFVGSGSNNPLDPKASRCLGLALVRSIDVSSQQLELVTPVAASAIRDALQQGHGIVLVRGQLDNPNWAISEDYYAARAAEKRHRESVEKLKKNAASGDKEDDLLEPGRQARVSAILRDRIRRASNVPWMTVIEDYSSQQREAAQREKTLWKLRKKAYPGSDSEGDW</sequence>
<dbReference type="AlphaFoldDB" id="A0A5N5X7Y6"/>
<accession>A0A5N5X7Y6</accession>
<evidence type="ECO:0000256" key="12">
    <source>
        <dbReference type="SAM" id="MobiDB-lite"/>
    </source>
</evidence>
<keyword evidence="9 14" id="KW-0418">Kinase</keyword>
<reference evidence="14 15" key="1">
    <citation type="submission" date="2019-04" db="EMBL/GenBank/DDBJ databases">
        <title>Friends and foes A comparative genomics study of 23 Aspergillus species from section Flavi.</title>
        <authorList>
            <consortium name="DOE Joint Genome Institute"/>
            <person name="Kjaerbolling I."/>
            <person name="Vesth T."/>
            <person name="Frisvad J.C."/>
            <person name="Nybo J.L."/>
            <person name="Theobald S."/>
            <person name="Kildgaard S."/>
            <person name="Isbrandt T."/>
            <person name="Kuo A."/>
            <person name="Sato A."/>
            <person name="Lyhne E.K."/>
            <person name="Kogle M.E."/>
            <person name="Wiebenga A."/>
            <person name="Kun R.S."/>
            <person name="Lubbers R.J."/>
            <person name="Makela M.R."/>
            <person name="Barry K."/>
            <person name="Chovatia M."/>
            <person name="Clum A."/>
            <person name="Daum C."/>
            <person name="Haridas S."/>
            <person name="He G."/>
            <person name="LaButti K."/>
            <person name="Lipzen A."/>
            <person name="Mondo S."/>
            <person name="Riley R."/>
            <person name="Salamov A."/>
            <person name="Simmons B.A."/>
            <person name="Magnuson J.K."/>
            <person name="Henrissat B."/>
            <person name="Mortensen U.H."/>
            <person name="Larsen T.O."/>
            <person name="Devries R.P."/>
            <person name="Grigoriev I.V."/>
            <person name="Machida M."/>
            <person name="Baker S.E."/>
            <person name="Andersen M.R."/>
        </authorList>
    </citation>
    <scope>NUCLEOTIDE SEQUENCE [LARGE SCALE GENOMIC DNA]</scope>
    <source>
        <strain evidence="14 15">CBS 151.66</strain>
    </source>
</reference>
<dbReference type="GO" id="GO:0051731">
    <property type="term" value="F:polynucleotide 5'-hydroxyl-kinase activity"/>
    <property type="evidence" value="ECO:0007669"/>
    <property type="project" value="InterPro"/>
</dbReference>
<feature type="compositionally biased region" description="Basic and acidic residues" evidence="12">
    <location>
        <begin position="79"/>
        <end position="115"/>
    </location>
</feature>
<feature type="compositionally biased region" description="Low complexity" evidence="12">
    <location>
        <begin position="11"/>
        <end position="35"/>
    </location>
</feature>
<evidence type="ECO:0000256" key="10">
    <source>
        <dbReference type="ARBA" id="ARBA00022840"/>
    </source>
</evidence>